<accession>A0A834HI67</accession>
<gene>
    <name evidence="3" type="ORF">RHSIM_Rhsim01G0239400</name>
</gene>
<keyword evidence="4" id="KW-1185">Reference proteome</keyword>
<dbReference type="InterPro" id="IPR011990">
    <property type="entry name" value="TPR-like_helical_dom_sf"/>
</dbReference>
<dbReference type="AlphaFoldDB" id="A0A834HI67"/>
<dbReference type="OrthoDB" id="2019753at2759"/>
<dbReference type="PANTHER" id="PTHR47880:SF1">
    <property type="entry name" value="OS05G0353300 PROTEIN"/>
    <property type="match status" value="1"/>
</dbReference>
<keyword evidence="1" id="KW-0677">Repeat</keyword>
<evidence type="ECO:0000313" key="3">
    <source>
        <dbReference type="EMBL" id="KAF7154372.1"/>
    </source>
</evidence>
<evidence type="ECO:0000256" key="2">
    <source>
        <dbReference type="PROSITE-ProRule" id="PRU00708"/>
    </source>
</evidence>
<evidence type="ECO:0008006" key="5">
    <source>
        <dbReference type="Google" id="ProtNLM"/>
    </source>
</evidence>
<dbReference type="PROSITE" id="PS51375">
    <property type="entry name" value="PPR"/>
    <property type="match status" value="1"/>
</dbReference>
<dbReference type="Proteomes" id="UP000626092">
    <property type="component" value="Unassembled WGS sequence"/>
</dbReference>
<comment type="caution">
    <text evidence="3">The sequence shown here is derived from an EMBL/GenBank/DDBJ whole genome shotgun (WGS) entry which is preliminary data.</text>
</comment>
<proteinExistence type="predicted"/>
<dbReference type="Gene3D" id="1.25.40.10">
    <property type="entry name" value="Tetratricopeptide repeat domain"/>
    <property type="match status" value="2"/>
</dbReference>
<dbReference type="PANTHER" id="PTHR47880">
    <property type="entry name" value="OS05G0353300 PROTEIN"/>
    <property type="match status" value="1"/>
</dbReference>
<reference evidence="3" key="1">
    <citation type="submission" date="2019-11" db="EMBL/GenBank/DDBJ databases">
        <authorList>
            <person name="Liu Y."/>
            <person name="Hou J."/>
            <person name="Li T.-Q."/>
            <person name="Guan C.-H."/>
            <person name="Wu X."/>
            <person name="Wu H.-Z."/>
            <person name="Ling F."/>
            <person name="Zhang R."/>
            <person name="Shi X.-G."/>
            <person name="Ren J.-P."/>
            <person name="Chen E.-F."/>
            <person name="Sun J.-M."/>
        </authorList>
    </citation>
    <scope>NUCLEOTIDE SEQUENCE</scope>
    <source>
        <strain evidence="3">Adult_tree_wgs_1</strain>
        <tissue evidence="3">Leaves</tissue>
    </source>
</reference>
<protein>
    <recommendedName>
        <fullName evidence="5">Pentatricopeptide repeat-containing protein</fullName>
    </recommendedName>
</protein>
<organism evidence="3 4">
    <name type="scientific">Rhododendron simsii</name>
    <name type="common">Sims's rhododendron</name>
    <dbReference type="NCBI Taxonomy" id="118357"/>
    <lineage>
        <taxon>Eukaryota</taxon>
        <taxon>Viridiplantae</taxon>
        <taxon>Streptophyta</taxon>
        <taxon>Embryophyta</taxon>
        <taxon>Tracheophyta</taxon>
        <taxon>Spermatophyta</taxon>
        <taxon>Magnoliopsida</taxon>
        <taxon>eudicotyledons</taxon>
        <taxon>Gunneridae</taxon>
        <taxon>Pentapetalae</taxon>
        <taxon>asterids</taxon>
        <taxon>Ericales</taxon>
        <taxon>Ericaceae</taxon>
        <taxon>Ericoideae</taxon>
        <taxon>Rhodoreae</taxon>
        <taxon>Rhododendron</taxon>
    </lineage>
</organism>
<evidence type="ECO:0000313" key="4">
    <source>
        <dbReference type="Proteomes" id="UP000626092"/>
    </source>
</evidence>
<feature type="repeat" description="PPR" evidence="2">
    <location>
        <begin position="414"/>
        <end position="448"/>
    </location>
</feature>
<dbReference type="EMBL" id="WJXA01000001">
    <property type="protein sequence ID" value="KAF7154372.1"/>
    <property type="molecule type" value="Genomic_DNA"/>
</dbReference>
<name>A0A834HI67_RHOSS</name>
<sequence>MASPHGFASLTYSGITRTCSSQRYHRLIPQFNKKIQSCSRVSIIICNSQNPSFAVAKRSKIRDLRLFNSVELDGFLTSDDEGEMSEGFFEAIEELERMNREPSDVLEEMNERLSARELQLVLVYFSQEGRDSWCALEVFEWLRKENRVDEETMELMVSLMCTWVKKLIEGKQDVGFVADVLVDMDCVGLKPGFSMIEEAVSIYWEMGEGERAVSFVKEVLRRGIGYQEDRAEGHKVGPAGYLAWKMMVDGKYRDAVNLVIDLKESGLRPEAYSYLIAMTAVVKELNEFAKALRKLKAFSKSGLVAELDPETVGLMEKYQSDLVADGVRLSNWVIQEERPSLRGLGLVHERLLAMYICAGRGLEAERQLWNMKYVGKEADSGLYDIVLAICASQKEEGPIARLVSRTEVMGSVHKKKTLTWLLRGYMKGGHFDDAAETVIKMLDCGLYPEFVDRVAALQGLRKRIRQTGDVETYVKLCKRLSDEELAGPCLFYLHLKKYPLWIIKML</sequence>
<evidence type="ECO:0000256" key="1">
    <source>
        <dbReference type="ARBA" id="ARBA00022737"/>
    </source>
</evidence>
<dbReference type="InterPro" id="IPR002885">
    <property type="entry name" value="PPR_rpt"/>
</dbReference>